<evidence type="ECO:0000313" key="4">
    <source>
        <dbReference type="EMBL" id="GAA0937694.1"/>
    </source>
</evidence>
<dbReference type="Pfam" id="PF08240">
    <property type="entry name" value="ADH_N"/>
    <property type="match status" value="1"/>
</dbReference>
<dbReference type="Gene3D" id="3.90.180.10">
    <property type="entry name" value="Medium-chain alcohol dehydrogenases, catalytic domain"/>
    <property type="match status" value="1"/>
</dbReference>
<organism evidence="4 5">
    <name type="scientific">Pseudonocardia zijingensis</name>
    <dbReference type="NCBI Taxonomy" id="153376"/>
    <lineage>
        <taxon>Bacteria</taxon>
        <taxon>Bacillati</taxon>
        <taxon>Actinomycetota</taxon>
        <taxon>Actinomycetes</taxon>
        <taxon>Pseudonocardiales</taxon>
        <taxon>Pseudonocardiaceae</taxon>
        <taxon>Pseudonocardia</taxon>
    </lineage>
</organism>
<sequence length="325" mass="33029">MKAVLIHRRTDGATLALGDVPEPELGHGQVRISVRAVSVNYADRVVPQGGYGTPPADGAAWVAGLDGAGEVTEVGDGVSGVQVGDRVMAMVPGSLAEQVVADARFTVPVPPAWSDEEGAAGIVGLLTGCSAFTAAGGLRAGEGVVVTGATSGMGLQAVQLARHLGAGRIIAVARSDRADDVLHRLGADLVLHSSGPGFAERVLDATGGTGADVAVDHVGGCYFPDLVAAAAVNGRIVNVGRAAGAEATADLEAFSLKQLTLRGVTFRTRTPAELAALYQQVRNLDLTQLRPVIARVVPWTQTEEAQASPSTGTAVGKVVIRVGAE</sequence>
<keyword evidence="5" id="KW-1185">Reference proteome</keyword>
<evidence type="ECO:0000256" key="2">
    <source>
        <dbReference type="ARBA" id="ARBA00023002"/>
    </source>
</evidence>
<gene>
    <name evidence="4" type="ORF">GCM10009559_30960</name>
</gene>
<reference evidence="5" key="1">
    <citation type="journal article" date="2019" name="Int. J. Syst. Evol. Microbiol.">
        <title>The Global Catalogue of Microorganisms (GCM) 10K type strain sequencing project: providing services to taxonomists for standard genome sequencing and annotation.</title>
        <authorList>
            <consortium name="The Broad Institute Genomics Platform"/>
            <consortium name="The Broad Institute Genome Sequencing Center for Infectious Disease"/>
            <person name="Wu L."/>
            <person name="Ma J."/>
        </authorList>
    </citation>
    <scope>NUCLEOTIDE SEQUENCE [LARGE SCALE GENOMIC DNA]</scope>
    <source>
        <strain evidence="5">JCM 11117</strain>
    </source>
</reference>
<dbReference type="InterPro" id="IPR036291">
    <property type="entry name" value="NAD(P)-bd_dom_sf"/>
</dbReference>
<dbReference type="RefSeq" id="WP_343942089.1">
    <property type="nucleotide sequence ID" value="NZ_BAAAHP010000087.1"/>
</dbReference>
<proteinExistence type="predicted"/>
<comment type="caution">
    <text evidence="4">The sequence shown here is derived from an EMBL/GenBank/DDBJ whole genome shotgun (WGS) entry which is preliminary data.</text>
</comment>
<dbReference type="SUPFAM" id="SSF51735">
    <property type="entry name" value="NAD(P)-binding Rossmann-fold domains"/>
    <property type="match status" value="1"/>
</dbReference>
<dbReference type="SUPFAM" id="SSF50129">
    <property type="entry name" value="GroES-like"/>
    <property type="match status" value="1"/>
</dbReference>
<feature type="domain" description="Enoyl reductase (ER)" evidence="3">
    <location>
        <begin position="12"/>
        <end position="320"/>
    </location>
</feature>
<keyword evidence="2" id="KW-0560">Oxidoreductase</keyword>
<dbReference type="Pfam" id="PF00107">
    <property type="entry name" value="ADH_zinc_N"/>
    <property type="match status" value="1"/>
</dbReference>
<dbReference type="Proteomes" id="UP001499967">
    <property type="component" value="Unassembled WGS sequence"/>
</dbReference>
<dbReference type="InterPro" id="IPR011032">
    <property type="entry name" value="GroES-like_sf"/>
</dbReference>
<dbReference type="PANTHER" id="PTHR48106:SF18">
    <property type="entry name" value="QUINONE OXIDOREDUCTASE PIG3"/>
    <property type="match status" value="1"/>
</dbReference>
<evidence type="ECO:0000313" key="5">
    <source>
        <dbReference type="Proteomes" id="UP001499967"/>
    </source>
</evidence>
<dbReference type="PANTHER" id="PTHR48106">
    <property type="entry name" value="QUINONE OXIDOREDUCTASE PIG3-RELATED"/>
    <property type="match status" value="1"/>
</dbReference>
<dbReference type="InterPro" id="IPR013149">
    <property type="entry name" value="ADH-like_C"/>
</dbReference>
<accession>A0ABP4ANY4</accession>
<dbReference type="InterPro" id="IPR013154">
    <property type="entry name" value="ADH-like_N"/>
</dbReference>
<name>A0ABP4ANY4_9PSEU</name>
<dbReference type="Gene3D" id="3.40.50.720">
    <property type="entry name" value="NAD(P)-binding Rossmann-like Domain"/>
    <property type="match status" value="1"/>
</dbReference>
<evidence type="ECO:0000256" key="1">
    <source>
        <dbReference type="ARBA" id="ARBA00022857"/>
    </source>
</evidence>
<dbReference type="InterPro" id="IPR020843">
    <property type="entry name" value="ER"/>
</dbReference>
<evidence type="ECO:0000259" key="3">
    <source>
        <dbReference type="SMART" id="SM00829"/>
    </source>
</evidence>
<protein>
    <submittedName>
        <fullName evidence="4">Zinc-binding dehydrogenase</fullName>
    </submittedName>
</protein>
<keyword evidence="1" id="KW-0521">NADP</keyword>
<dbReference type="EMBL" id="BAAAHP010000087">
    <property type="protein sequence ID" value="GAA0937694.1"/>
    <property type="molecule type" value="Genomic_DNA"/>
</dbReference>
<dbReference type="SMART" id="SM00829">
    <property type="entry name" value="PKS_ER"/>
    <property type="match status" value="1"/>
</dbReference>